<dbReference type="GO" id="GO:0005737">
    <property type="term" value="C:cytoplasm"/>
    <property type="evidence" value="ECO:0007669"/>
    <property type="project" value="TreeGrafter"/>
</dbReference>
<gene>
    <name evidence="5" type="ORF">PMAYCL1PPCAC_32468</name>
</gene>
<comment type="caution">
    <text evidence="5">The sequence shown here is derived from an EMBL/GenBank/DDBJ whole genome shotgun (WGS) entry which is preliminary data.</text>
</comment>
<dbReference type="GO" id="GO:0003676">
    <property type="term" value="F:nucleic acid binding"/>
    <property type="evidence" value="ECO:0007669"/>
    <property type="project" value="InterPro"/>
</dbReference>
<keyword evidence="1" id="KW-0540">Nuclease</keyword>
<feature type="non-terminal residue" evidence="5">
    <location>
        <position position="420"/>
    </location>
</feature>
<keyword evidence="2" id="KW-0378">Hydrolase</keyword>
<dbReference type="SUPFAM" id="SSF53098">
    <property type="entry name" value="Ribonuclease H-like"/>
    <property type="match status" value="1"/>
</dbReference>
<dbReference type="CDD" id="cd06133">
    <property type="entry name" value="ERI-1_3'hExo_like"/>
    <property type="match status" value="1"/>
</dbReference>
<dbReference type="InterPro" id="IPR013520">
    <property type="entry name" value="Ribonucl_H"/>
</dbReference>
<dbReference type="InterPro" id="IPR036397">
    <property type="entry name" value="RNaseH_sf"/>
</dbReference>
<dbReference type="PANTHER" id="PTHR23044:SF61">
    <property type="entry name" value="3'-5' EXORIBONUCLEASE 1-RELATED"/>
    <property type="match status" value="1"/>
</dbReference>
<dbReference type="Pfam" id="PF00929">
    <property type="entry name" value="RNase_T"/>
    <property type="match status" value="1"/>
</dbReference>
<dbReference type="InterPro" id="IPR051274">
    <property type="entry name" value="3-5_Exoribonuclease"/>
</dbReference>
<name>A0AAN5DFI1_9BILA</name>
<dbReference type="InterPro" id="IPR036361">
    <property type="entry name" value="SAP_dom_sf"/>
</dbReference>
<evidence type="ECO:0000256" key="1">
    <source>
        <dbReference type="ARBA" id="ARBA00022722"/>
    </source>
</evidence>
<dbReference type="Gene3D" id="1.10.720.30">
    <property type="entry name" value="SAP domain"/>
    <property type="match status" value="1"/>
</dbReference>
<dbReference type="InterPro" id="IPR012337">
    <property type="entry name" value="RNaseH-like_sf"/>
</dbReference>
<evidence type="ECO:0000313" key="6">
    <source>
        <dbReference type="Proteomes" id="UP001328107"/>
    </source>
</evidence>
<feature type="domain" description="Exonuclease" evidence="4">
    <location>
        <begin position="144"/>
        <end position="341"/>
    </location>
</feature>
<accession>A0AAN5DFI1</accession>
<dbReference type="InterPro" id="IPR047201">
    <property type="entry name" value="ERI-1_3'hExo-like"/>
</dbReference>
<dbReference type="AlphaFoldDB" id="A0AAN5DFI1"/>
<evidence type="ECO:0000256" key="2">
    <source>
        <dbReference type="ARBA" id="ARBA00022801"/>
    </source>
</evidence>
<dbReference type="EMBL" id="BTRK01000006">
    <property type="protein sequence ID" value="GMR62273.1"/>
    <property type="molecule type" value="Genomic_DNA"/>
</dbReference>
<evidence type="ECO:0000259" key="4">
    <source>
        <dbReference type="SMART" id="SM00479"/>
    </source>
</evidence>
<dbReference type="Gene3D" id="3.30.420.10">
    <property type="entry name" value="Ribonuclease H-like superfamily/Ribonuclease H"/>
    <property type="match status" value="1"/>
</dbReference>
<organism evidence="5 6">
    <name type="scientific">Pristionchus mayeri</name>
    <dbReference type="NCBI Taxonomy" id="1317129"/>
    <lineage>
        <taxon>Eukaryota</taxon>
        <taxon>Metazoa</taxon>
        <taxon>Ecdysozoa</taxon>
        <taxon>Nematoda</taxon>
        <taxon>Chromadorea</taxon>
        <taxon>Rhabditida</taxon>
        <taxon>Rhabditina</taxon>
        <taxon>Diplogasteromorpha</taxon>
        <taxon>Diplogasteroidea</taxon>
        <taxon>Neodiplogasteridae</taxon>
        <taxon>Pristionchus</taxon>
    </lineage>
</organism>
<keyword evidence="6" id="KW-1185">Reference proteome</keyword>
<dbReference type="SMART" id="SM00479">
    <property type="entry name" value="EXOIII"/>
    <property type="match status" value="1"/>
</dbReference>
<dbReference type="GO" id="GO:0000175">
    <property type="term" value="F:3'-5'-RNA exonuclease activity"/>
    <property type="evidence" value="ECO:0007669"/>
    <property type="project" value="InterPro"/>
</dbReference>
<evidence type="ECO:0000313" key="5">
    <source>
        <dbReference type="EMBL" id="GMR62273.1"/>
    </source>
</evidence>
<evidence type="ECO:0000256" key="3">
    <source>
        <dbReference type="ARBA" id="ARBA00022839"/>
    </source>
</evidence>
<keyword evidence="3" id="KW-0269">Exonuclease</keyword>
<reference evidence="6" key="1">
    <citation type="submission" date="2022-10" db="EMBL/GenBank/DDBJ databases">
        <title>Genome assembly of Pristionchus species.</title>
        <authorList>
            <person name="Yoshida K."/>
            <person name="Sommer R.J."/>
        </authorList>
    </citation>
    <scope>NUCLEOTIDE SEQUENCE [LARGE SCALE GENOMIC DNA]</scope>
    <source>
        <strain evidence="6">RS5460</strain>
    </source>
</reference>
<dbReference type="PANTHER" id="PTHR23044">
    <property type="entry name" value="3'-5' EXONUCLEASE ERI1-RELATED"/>
    <property type="match status" value="1"/>
</dbReference>
<dbReference type="Proteomes" id="UP001328107">
    <property type="component" value="Unassembled WGS sequence"/>
</dbReference>
<protein>
    <recommendedName>
        <fullName evidence="4">Exonuclease domain-containing protein</fullName>
    </recommendedName>
</protein>
<sequence length="420" mass="49439">MSLASDEEPSPLAKMSARDEELLRQYYEKLARISYDLEQEGGSRQETDGHCFQKPPENVIETVQPYIEDKKIDPKKVKRIFRCINEMTVDEMRAELKEIHKSPHGSSRDLRVRLREFYRKEYALLCQRRDDTRSRMRNLKKFRYLVAIDIEATCEERINDIDYQHEIFELPAVLIDCNTFNIIDKFRTYVRPEINPKLSEFCVKFCHTHQANVDDAPLFPEAWARLIEWMSRHGIMGDEKHASFAIVTDGPNDVQHFLQRSFLQYNMRIPHEFRHWINVKWTFENQKGKDWRITTKGDGTSSIVRMCEKLGIEMDGAAHEGLSDALNVAKIACHLVLQRKIPLFINQRLVRVRGRPLCLPGPATEADLRGNLSWRNRYDQAKGPNLFSFCLMFKLYFEWKKVTQEDFITGAYWDCESCDE</sequence>
<proteinExistence type="predicted"/>